<reference evidence="7 8" key="1">
    <citation type="journal article" date="2004" name="Proc. Natl. Acad. Sci. U.S.A.">
        <title>Structural flexibility in the Burkholderia mallei genome.</title>
        <authorList>
            <person name="Nierman W.C."/>
            <person name="DeShazer D."/>
            <person name="Kim H.S."/>
            <person name="Tettelin H."/>
            <person name="Nelson K.E."/>
            <person name="Feldblyum T."/>
            <person name="Ulrich R.L."/>
            <person name="Ronning C.M."/>
            <person name="Brinkac L.M."/>
            <person name="Daugherty S.C."/>
            <person name="Davidsen T.D."/>
            <person name="Deboy R.T."/>
            <person name="Dimitrov G."/>
            <person name="Dodson R.J."/>
            <person name="Durkin A.S."/>
            <person name="Gwinn M.L."/>
            <person name="Haft D.H."/>
            <person name="Khouri H."/>
            <person name="Kolonay J.F."/>
            <person name="Madupu R."/>
            <person name="Mohammoud Y."/>
            <person name="Nelson W.C."/>
            <person name="Radune D."/>
            <person name="Romero C.M."/>
            <person name="Sarria S."/>
            <person name="Selengut J."/>
            <person name="Shamblin C."/>
            <person name="Sullivan S.A."/>
            <person name="White O."/>
            <person name="Yu Y."/>
            <person name="Zafar N."/>
            <person name="Zhou L."/>
            <person name="Fraser C.M."/>
        </authorList>
    </citation>
    <scope>NUCLEOTIDE SEQUENCE [LARGE SCALE GENOMIC DNA]</scope>
    <source>
        <strain evidence="7 8">ATCC 23344</strain>
    </source>
</reference>
<keyword evidence="3 5" id="KW-0460">Magnesium</keyword>
<feature type="binding site" evidence="5">
    <location>
        <position position="172"/>
    </location>
    <ligand>
        <name>Mg(2+)</name>
        <dbReference type="ChEBI" id="CHEBI:18420"/>
    </ligand>
</feature>
<feature type="domain" description="HpcH/HpaI aldolase/citrate lyase" evidence="6">
    <location>
        <begin position="23"/>
        <end position="238"/>
    </location>
</feature>
<comment type="cofactor">
    <cofactor evidence="1">
        <name>Mg(2+)</name>
        <dbReference type="ChEBI" id="CHEBI:18420"/>
    </cofactor>
</comment>
<evidence type="ECO:0000313" key="8">
    <source>
        <dbReference type="Proteomes" id="UP000006693"/>
    </source>
</evidence>
<evidence type="ECO:0000259" key="6">
    <source>
        <dbReference type="Pfam" id="PF03328"/>
    </source>
</evidence>
<protein>
    <submittedName>
        <fullName evidence="7">Citrate lyase, beta subunit</fullName>
    </submittedName>
</protein>
<evidence type="ECO:0000256" key="5">
    <source>
        <dbReference type="PIRSR" id="PIRSR015582-2"/>
    </source>
</evidence>
<feature type="binding site" evidence="5">
    <location>
        <position position="145"/>
    </location>
    <ligand>
        <name>Mg(2+)</name>
        <dbReference type="ChEBI" id="CHEBI:18420"/>
    </ligand>
</feature>
<dbReference type="GO" id="GO:0006107">
    <property type="term" value="P:oxaloacetate metabolic process"/>
    <property type="evidence" value="ECO:0007669"/>
    <property type="project" value="TreeGrafter"/>
</dbReference>
<keyword evidence="8" id="KW-1185">Reference proteome</keyword>
<dbReference type="GO" id="GO:0016829">
    <property type="term" value="F:lyase activity"/>
    <property type="evidence" value="ECO:0007669"/>
    <property type="project" value="UniProtKB-KW"/>
</dbReference>
<evidence type="ECO:0000256" key="1">
    <source>
        <dbReference type="ARBA" id="ARBA00001946"/>
    </source>
</evidence>
<dbReference type="PATRIC" id="fig|243160.12.peg.5242"/>
<dbReference type="GeneID" id="92977721"/>
<dbReference type="EMBL" id="CP000011">
    <property type="protein sequence ID" value="AAU45931.1"/>
    <property type="molecule type" value="Genomic_DNA"/>
</dbReference>
<evidence type="ECO:0000256" key="2">
    <source>
        <dbReference type="ARBA" id="ARBA00022723"/>
    </source>
</evidence>
<sequence>MSISIPHDAAAPAACDRLHSALRSWLFTPATRADRFSNASECGADVLIVDLEDSVAPADKAYARDHARAWLSSGQAHARPASAVRINAPDTVAGHADLGMLIDAPRAPDFIVVPKVEAQQRIAHLDALLRDAGRLPRYGFVAMIESAAGADAADAIVRACGSIGALMFGAADYASDVAAQPDALALQIARVRLAAACARGRIAAIDAPCFALRDAAALDTELAFAVRNGLRGKAAIHPAHVAPINAAFAPSPQRIAWARRVIGAASQGAAVVDGRMVDEAVAREARDVLAAAR</sequence>
<dbReference type="Gene3D" id="3.20.20.60">
    <property type="entry name" value="Phosphoenolpyruvate-binding domains"/>
    <property type="match status" value="1"/>
</dbReference>
<dbReference type="InterPro" id="IPR005000">
    <property type="entry name" value="Aldolase/citrate-lyase_domain"/>
</dbReference>
<dbReference type="Proteomes" id="UP000006693">
    <property type="component" value="Chromosome 2"/>
</dbReference>
<evidence type="ECO:0000256" key="3">
    <source>
        <dbReference type="ARBA" id="ARBA00022842"/>
    </source>
</evidence>
<dbReference type="eggNOG" id="COG2301">
    <property type="taxonomic scope" value="Bacteria"/>
</dbReference>
<dbReference type="HOGENOM" id="CLU_044864_2_1_4"/>
<dbReference type="PANTHER" id="PTHR32308:SF0">
    <property type="entry name" value="HPCH_HPAI ALDOLASE_CITRATE LYASE DOMAIN-CONTAINING PROTEIN"/>
    <property type="match status" value="1"/>
</dbReference>
<feature type="binding site" evidence="4">
    <location>
        <position position="85"/>
    </location>
    <ligand>
        <name>substrate</name>
    </ligand>
</feature>
<keyword evidence="7" id="KW-0456">Lyase</keyword>
<dbReference type="RefSeq" id="WP_004187580.1">
    <property type="nucleotide sequence ID" value="NC_006349.2"/>
</dbReference>
<dbReference type="Pfam" id="PF03328">
    <property type="entry name" value="HpcH_HpaI"/>
    <property type="match status" value="1"/>
</dbReference>
<organism evidence="7 8">
    <name type="scientific">Burkholderia mallei (strain ATCC 23344)</name>
    <dbReference type="NCBI Taxonomy" id="243160"/>
    <lineage>
        <taxon>Bacteria</taxon>
        <taxon>Pseudomonadati</taxon>
        <taxon>Pseudomonadota</taxon>
        <taxon>Betaproteobacteria</taxon>
        <taxon>Burkholderiales</taxon>
        <taxon>Burkholderiaceae</taxon>
        <taxon>Burkholderia</taxon>
        <taxon>pseudomallei group</taxon>
    </lineage>
</organism>
<evidence type="ECO:0000256" key="4">
    <source>
        <dbReference type="PIRSR" id="PIRSR015582-1"/>
    </source>
</evidence>
<dbReference type="SUPFAM" id="SSF51621">
    <property type="entry name" value="Phosphoenolpyruvate/pyruvate domain"/>
    <property type="match status" value="1"/>
</dbReference>
<keyword evidence="2 5" id="KW-0479">Metal-binding</keyword>
<feature type="binding site" evidence="4">
    <location>
        <position position="145"/>
    </location>
    <ligand>
        <name>substrate</name>
    </ligand>
</feature>
<proteinExistence type="predicted"/>
<dbReference type="InterPro" id="IPR011206">
    <property type="entry name" value="Citrate_lyase_beta/mcl1/mcl2"/>
</dbReference>
<name>A0A0H2WAM2_BURMA</name>
<dbReference type="GO" id="GO:0000287">
    <property type="term" value="F:magnesium ion binding"/>
    <property type="evidence" value="ECO:0007669"/>
    <property type="project" value="TreeGrafter"/>
</dbReference>
<gene>
    <name evidence="7" type="ordered locus">BMAA1653</name>
</gene>
<evidence type="ECO:0000313" key="7">
    <source>
        <dbReference type="EMBL" id="AAU45931.1"/>
    </source>
</evidence>
<dbReference type="KEGG" id="bma:BMAA1653"/>
<dbReference type="InterPro" id="IPR015813">
    <property type="entry name" value="Pyrv/PenolPyrv_kinase-like_dom"/>
</dbReference>
<dbReference type="InterPro" id="IPR040442">
    <property type="entry name" value="Pyrv_kinase-like_dom_sf"/>
</dbReference>
<accession>A0A0H2WAM2</accession>
<dbReference type="AlphaFoldDB" id="A0A0H2WAM2"/>
<dbReference type="PIRSF" id="PIRSF015582">
    <property type="entry name" value="Cit_lyase_B"/>
    <property type="match status" value="1"/>
</dbReference>
<dbReference type="PANTHER" id="PTHR32308">
    <property type="entry name" value="LYASE BETA SUBUNIT, PUTATIVE (AFU_ORTHOLOGUE AFUA_4G13030)-RELATED"/>
    <property type="match status" value="1"/>
</dbReference>